<dbReference type="GO" id="GO:0035091">
    <property type="term" value="F:phosphatidylinositol binding"/>
    <property type="evidence" value="ECO:0007669"/>
    <property type="project" value="InterPro"/>
</dbReference>
<dbReference type="SUPFAM" id="SSF64268">
    <property type="entry name" value="PX domain"/>
    <property type="match status" value="1"/>
</dbReference>
<dbReference type="PROSITE" id="PS50195">
    <property type="entry name" value="PX"/>
    <property type="match status" value="1"/>
</dbReference>
<dbReference type="AlphaFoldDB" id="A0AAN8J8H4"/>
<evidence type="ECO:0000313" key="6">
    <source>
        <dbReference type="Proteomes" id="UP001347796"/>
    </source>
</evidence>
<dbReference type="PANTHER" id="PTHR45850:SF2">
    <property type="entry name" value="SORTING NEXIN-5-LIKE"/>
    <property type="match status" value="1"/>
</dbReference>
<dbReference type="InterPro" id="IPR036871">
    <property type="entry name" value="PX_dom_sf"/>
</dbReference>
<comment type="caution">
    <text evidence="5">The sequence shown here is derived from an EMBL/GenBank/DDBJ whole genome shotgun (WGS) entry which is preliminary data.</text>
</comment>
<feature type="domain" description="PX" evidence="4">
    <location>
        <begin position="1"/>
        <end position="155"/>
    </location>
</feature>
<dbReference type="SUPFAM" id="SSF103657">
    <property type="entry name" value="BAR/IMD domain-like"/>
    <property type="match status" value="1"/>
</dbReference>
<comment type="similarity">
    <text evidence="1">Belongs to the sorting nexin family.</text>
</comment>
<evidence type="ECO:0000259" key="4">
    <source>
        <dbReference type="PROSITE" id="PS50195"/>
    </source>
</evidence>
<feature type="compositionally biased region" description="Basic and acidic residues" evidence="3">
    <location>
        <begin position="91"/>
        <end position="102"/>
    </location>
</feature>
<feature type="region of interest" description="Disordered" evidence="3">
    <location>
        <begin position="90"/>
        <end position="110"/>
    </location>
</feature>
<evidence type="ECO:0000313" key="5">
    <source>
        <dbReference type="EMBL" id="KAK6172636.1"/>
    </source>
</evidence>
<dbReference type="InterPro" id="IPR027267">
    <property type="entry name" value="AH/BAR_dom_sf"/>
</dbReference>
<dbReference type="Pfam" id="PF09325">
    <property type="entry name" value="Vps5"/>
    <property type="match status" value="1"/>
</dbReference>
<dbReference type="InterPro" id="IPR001683">
    <property type="entry name" value="PX_dom"/>
</dbReference>
<keyword evidence="6" id="KW-1185">Reference proteome</keyword>
<feature type="coiled-coil region" evidence="2">
    <location>
        <begin position="299"/>
        <end position="334"/>
    </location>
</feature>
<gene>
    <name evidence="5" type="ORF">SNE40_016252</name>
</gene>
<evidence type="ECO:0000256" key="3">
    <source>
        <dbReference type="SAM" id="MobiDB-lite"/>
    </source>
</evidence>
<dbReference type="InterPro" id="IPR015404">
    <property type="entry name" value="Vps5_C"/>
</dbReference>
<sequence length="384" mass="43571">MQREDSSEYDVSSSDSSPGKDAIFTPLFTATLSDAVKDGDTLQFTVMATRAGEENGTIVNRQFEDIEWLHHCLTTQNNVDGVIIPPLPTRPDVDARSAENKSKQQLGNDTKVLKPDDFNNDCQNVEGYLKMILNHPAFGRDVAVEKFLCDTVAPVRSKLKKGLLSKFTDAVEEVRKGGHRDIDEFFQKKREWAAEYSKIIKETSTNFDKMVHAQLRLSCSYGNLAAEVTVADGTSGPDSTKLNRIMYKFSHGLDNERRGLEMICNYGEITLGHVLDLYSRYMESVRSMLYRRTCLLLNYEEANKNFEKAKVAKRQAAEEAKIEAEKKYEECTDTARIELKSFLQQRILAFGEILTKFTELQLKSSRETYALLHNSLTTVQQLEV</sequence>
<keyword evidence="2" id="KW-0175">Coiled coil</keyword>
<dbReference type="Gene3D" id="3.30.1520.10">
    <property type="entry name" value="Phox-like domain"/>
    <property type="match status" value="1"/>
</dbReference>
<reference evidence="5 6" key="1">
    <citation type="submission" date="2024-01" db="EMBL/GenBank/DDBJ databases">
        <title>The genome of the rayed Mediterranean limpet Patella caerulea (Linnaeus, 1758).</title>
        <authorList>
            <person name="Anh-Thu Weber A."/>
            <person name="Halstead-Nussloch G."/>
        </authorList>
    </citation>
    <scope>NUCLEOTIDE SEQUENCE [LARGE SCALE GENOMIC DNA]</scope>
    <source>
        <strain evidence="5">AATW-2023a</strain>
        <tissue evidence="5">Whole specimen</tissue>
    </source>
</reference>
<name>A0AAN8J8H4_PATCE</name>
<accession>A0AAN8J8H4</accession>
<dbReference type="Pfam" id="PF00787">
    <property type="entry name" value="PX"/>
    <property type="match status" value="1"/>
</dbReference>
<organism evidence="5 6">
    <name type="scientific">Patella caerulea</name>
    <name type="common">Rayed Mediterranean limpet</name>
    <dbReference type="NCBI Taxonomy" id="87958"/>
    <lineage>
        <taxon>Eukaryota</taxon>
        <taxon>Metazoa</taxon>
        <taxon>Spiralia</taxon>
        <taxon>Lophotrochozoa</taxon>
        <taxon>Mollusca</taxon>
        <taxon>Gastropoda</taxon>
        <taxon>Patellogastropoda</taxon>
        <taxon>Patelloidea</taxon>
        <taxon>Patellidae</taxon>
        <taxon>Patella</taxon>
    </lineage>
</organism>
<dbReference type="Proteomes" id="UP001347796">
    <property type="component" value="Unassembled WGS sequence"/>
</dbReference>
<proteinExistence type="inferred from homology"/>
<evidence type="ECO:0000256" key="2">
    <source>
        <dbReference type="SAM" id="Coils"/>
    </source>
</evidence>
<dbReference type="Gene3D" id="1.20.1270.60">
    <property type="entry name" value="Arfaptin homology (AH) domain/BAR domain"/>
    <property type="match status" value="1"/>
</dbReference>
<evidence type="ECO:0000256" key="1">
    <source>
        <dbReference type="ARBA" id="ARBA00010883"/>
    </source>
</evidence>
<dbReference type="EMBL" id="JAZGQO010000011">
    <property type="protein sequence ID" value="KAK6172636.1"/>
    <property type="molecule type" value="Genomic_DNA"/>
</dbReference>
<feature type="region of interest" description="Disordered" evidence="3">
    <location>
        <begin position="1"/>
        <end position="20"/>
    </location>
</feature>
<protein>
    <recommendedName>
        <fullName evidence="4">PX domain-containing protein</fullName>
    </recommendedName>
</protein>
<dbReference type="PANTHER" id="PTHR45850">
    <property type="entry name" value="SORTING NEXIN FAMILY MEMBER"/>
    <property type="match status" value="1"/>
</dbReference>